<comment type="caution">
    <text evidence="2">The sequence shown here is derived from an EMBL/GenBank/DDBJ whole genome shotgun (WGS) entry which is preliminary data.</text>
</comment>
<proteinExistence type="predicted"/>
<feature type="region of interest" description="Disordered" evidence="1">
    <location>
        <begin position="1"/>
        <end position="36"/>
    </location>
</feature>
<dbReference type="AlphaFoldDB" id="A0A317YG97"/>
<feature type="compositionally biased region" description="Low complexity" evidence="1">
    <location>
        <begin position="1"/>
        <end position="24"/>
    </location>
</feature>
<reference evidence="2" key="1">
    <citation type="journal article" date="2018" name="Nat. Genet.">
        <title>Extensive intraspecific gene order and gene structural variations between Mo17 and other maize genomes.</title>
        <authorList>
            <person name="Sun S."/>
            <person name="Zhou Y."/>
            <person name="Chen J."/>
            <person name="Shi J."/>
            <person name="Zhao H."/>
            <person name="Zhao H."/>
            <person name="Song W."/>
            <person name="Zhang M."/>
            <person name="Cui Y."/>
            <person name="Dong X."/>
            <person name="Liu H."/>
            <person name="Ma X."/>
            <person name="Jiao Y."/>
            <person name="Wang B."/>
            <person name="Wei X."/>
            <person name="Stein J.C."/>
            <person name="Glaubitz J.C."/>
            <person name="Lu F."/>
            <person name="Yu G."/>
            <person name="Liang C."/>
            <person name="Fengler K."/>
            <person name="Li B."/>
            <person name="Rafalski A."/>
            <person name="Schnable P.S."/>
            <person name="Ware D.H."/>
            <person name="Buckler E.S."/>
            <person name="Lai J."/>
        </authorList>
    </citation>
    <scope>NUCLEOTIDE SEQUENCE [LARGE SCALE GENOMIC DNA]</scope>
    <source>
        <tissue evidence="2">Seedling</tissue>
    </source>
</reference>
<evidence type="ECO:0000256" key="1">
    <source>
        <dbReference type="SAM" id="MobiDB-lite"/>
    </source>
</evidence>
<dbReference type="EMBL" id="NCVQ01000001">
    <property type="protein sequence ID" value="PWZ57599.1"/>
    <property type="molecule type" value="Genomic_DNA"/>
</dbReference>
<organism evidence="2">
    <name type="scientific">Zea mays</name>
    <name type="common">Maize</name>
    <dbReference type="NCBI Taxonomy" id="4577"/>
    <lineage>
        <taxon>Eukaryota</taxon>
        <taxon>Viridiplantae</taxon>
        <taxon>Streptophyta</taxon>
        <taxon>Embryophyta</taxon>
        <taxon>Tracheophyta</taxon>
        <taxon>Spermatophyta</taxon>
        <taxon>Magnoliopsida</taxon>
        <taxon>Liliopsida</taxon>
        <taxon>Poales</taxon>
        <taxon>Poaceae</taxon>
        <taxon>PACMAD clade</taxon>
        <taxon>Panicoideae</taxon>
        <taxon>Andropogonodae</taxon>
        <taxon>Andropogoneae</taxon>
        <taxon>Tripsacinae</taxon>
        <taxon>Zea</taxon>
    </lineage>
</organism>
<dbReference type="Proteomes" id="UP000251960">
    <property type="component" value="Chromosome 1"/>
</dbReference>
<accession>A0A317YG97</accession>
<sequence>MTYSLRCSPACRPSSSSVARRPSSMTGPSSPRTPRCPLPAVDALHRALHPPAALHARYKLPFGFLPPWDLWLVGSSGGLVCFSGFNGGASFRTVVCNPLTQA</sequence>
<name>A0A317YG97_MAIZE</name>
<evidence type="ECO:0000313" key="2">
    <source>
        <dbReference type="EMBL" id="PWZ57599.1"/>
    </source>
</evidence>
<protein>
    <submittedName>
        <fullName evidence="2">F-box/kelch-repeat protein</fullName>
    </submittedName>
</protein>
<gene>
    <name evidence="2" type="primary">At5g15710_0</name>
    <name evidence="2" type="ORF">Zm00014a_031577</name>
</gene>